<feature type="region of interest" description="Disordered" evidence="1">
    <location>
        <begin position="1"/>
        <end position="33"/>
    </location>
</feature>
<keyword evidence="2" id="KW-0472">Membrane</keyword>
<dbReference type="EMBL" id="CM007387">
    <property type="protein sequence ID" value="ONK62515.1"/>
    <property type="molecule type" value="Genomic_DNA"/>
</dbReference>
<gene>
    <name evidence="3" type="ORF">A4U43_C07F4880</name>
</gene>
<keyword evidence="2" id="KW-0812">Transmembrane</keyword>
<evidence type="ECO:0000256" key="2">
    <source>
        <dbReference type="SAM" id="Phobius"/>
    </source>
</evidence>
<organism evidence="3 4">
    <name type="scientific">Asparagus officinalis</name>
    <name type="common">Garden asparagus</name>
    <dbReference type="NCBI Taxonomy" id="4686"/>
    <lineage>
        <taxon>Eukaryota</taxon>
        <taxon>Viridiplantae</taxon>
        <taxon>Streptophyta</taxon>
        <taxon>Embryophyta</taxon>
        <taxon>Tracheophyta</taxon>
        <taxon>Spermatophyta</taxon>
        <taxon>Magnoliopsida</taxon>
        <taxon>Liliopsida</taxon>
        <taxon>Asparagales</taxon>
        <taxon>Asparagaceae</taxon>
        <taxon>Asparagoideae</taxon>
        <taxon>Asparagus</taxon>
    </lineage>
</organism>
<evidence type="ECO:0000313" key="4">
    <source>
        <dbReference type="Proteomes" id="UP000243459"/>
    </source>
</evidence>
<feature type="compositionally biased region" description="Basic residues" evidence="1">
    <location>
        <begin position="10"/>
        <end position="20"/>
    </location>
</feature>
<keyword evidence="2" id="KW-1133">Transmembrane helix</keyword>
<feature type="transmembrane region" description="Helical" evidence="2">
    <location>
        <begin position="99"/>
        <end position="123"/>
    </location>
</feature>
<evidence type="ECO:0000313" key="3">
    <source>
        <dbReference type="EMBL" id="ONK62515.1"/>
    </source>
</evidence>
<proteinExistence type="predicted"/>
<sequence>MDSGESPRSCRVHRHGHSGHPRAQSGPEPSAVGSSGLARLRGPLFHHSCCQDYQEVDLAEGKEEEISNYDGKFAALCINLRYQTLNGLEFMLRKLLPPAGFKVSIVGLGCLNNVLGGMLFVLLARMTGSQKMEERKAEVEESLIVENAMMDSGVDDRSSN</sequence>
<name>A0A5P1E9E6_ASPOF</name>
<dbReference type="PANTHER" id="PTHR31620">
    <property type="entry name" value="PROTEIN RETICULATA-RELATED 2, CHLOROPLASTIC-RELATED"/>
    <property type="match status" value="1"/>
</dbReference>
<reference evidence="4" key="1">
    <citation type="journal article" date="2017" name="Nat. Commun.">
        <title>The asparagus genome sheds light on the origin and evolution of a young Y chromosome.</title>
        <authorList>
            <person name="Harkess A."/>
            <person name="Zhou J."/>
            <person name="Xu C."/>
            <person name="Bowers J.E."/>
            <person name="Van der Hulst R."/>
            <person name="Ayyampalayam S."/>
            <person name="Mercati F."/>
            <person name="Riccardi P."/>
            <person name="McKain M.R."/>
            <person name="Kakrana A."/>
            <person name="Tang H."/>
            <person name="Ray J."/>
            <person name="Groenendijk J."/>
            <person name="Arikit S."/>
            <person name="Mathioni S.M."/>
            <person name="Nakano M."/>
            <person name="Shan H."/>
            <person name="Telgmann-Rauber A."/>
            <person name="Kanno A."/>
            <person name="Yue Z."/>
            <person name="Chen H."/>
            <person name="Li W."/>
            <person name="Chen Y."/>
            <person name="Xu X."/>
            <person name="Zhang Y."/>
            <person name="Luo S."/>
            <person name="Chen H."/>
            <person name="Gao J."/>
            <person name="Mao Z."/>
            <person name="Pires J.C."/>
            <person name="Luo M."/>
            <person name="Kudrna D."/>
            <person name="Wing R.A."/>
            <person name="Meyers B.C."/>
            <person name="Yi K."/>
            <person name="Kong H."/>
            <person name="Lavrijsen P."/>
            <person name="Sunseri F."/>
            <person name="Falavigna A."/>
            <person name="Ye Y."/>
            <person name="Leebens-Mack J.H."/>
            <person name="Chen G."/>
        </authorList>
    </citation>
    <scope>NUCLEOTIDE SEQUENCE [LARGE SCALE GENOMIC DNA]</scope>
    <source>
        <strain evidence="4">cv. DH0086</strain>
    </source>
</reference>
<evidence type="ECO:0000256" key="1">
    <source>
        <dbReference type="SAM" id="MobiDB-lite"/>
    </source>
</evidence>
<dbReference type="PANTHER" id="PTHR31620:SF15">
    <property type="entry name" value="PROTEIN RETICULATA-RELATED 2, CHLOROPLASTIC-RELATED"/>
    <property type="match status" value="1"/>
</dbReference>
<accession>A0A5P1E9E6</accession>
<dbReference type="Gramene" id="ONK62515">
    <property type="protein sequence ID" value="ONK62515"/>
    <property type="gene ID" value="A4U43_C07F4880"/>
</dbReference>
<protein>
    <submittedName>
        <fullName evidence="3">Uncharacterized protein</fullName>
    </submittedName>
</protein>
<dbReference type="AlphaFoldDB" id="A0A5P1E9E6"/>
<dbReference type="Proteomes" id="UP000243459">
    <property type="component" value="Chromosome 7"/>
</dbReference>
<keyword evidence="4" id="KW-1185">Reference proteome</keyword>